<accession>A0ABP0HH10</accession>
<dbReference type="EMBL" id="CAXAMN010000558">
    <property type="protein sequence ID" value="CAK8989400.1"/>
    <property type="molecule type" value="Genomic_DNA"/>
</dbReference>
<comment type="caution">
    <text evidence="2">The sequence shown here is derived from an EMBL/GenBank/DDBJ whole genome shotgun (WGS) entry which is preliminary data.</text>
</comment>
<protein>
    <recommendedName>
        <fullName evidence="4">Transmembrane protein</fullName>
    </recommendedName>
</protein>
<evidence type="ECO:0000256" key="1">
    <source>
        <dbReference type="SAM" id="Phobius"/>
    </source>
</evidence>
<keyword evidence="3" id="KW-1185">Reference proteome</keyword>
<keyword evidence="1" id="KW-0812">Transmembrane</keyword>
<evidence type="ECO:0000313" key="2">
    <source>
        <dbReference type="EMBL" id="CAK8989400.1"/>
    </source>
</evidence>
<feature type="transmembrane region" description="Helical" evidence="1">
    <location>
        <begin position="20"/>
        <end position="40"/>
    </location>
</feature>
<feature type="transmembrane region" description="Helical" evidence="1">
    <location>
        <begin position="175"/>
        <end position="193"/>
    </location>
</feature>
<sequence>MPAYLVASFASLRAGSNASVCLRIGISLSLLVGICWMVFAHVIQDSLLLFMLSGILLFAGFGLSNGARRAYYLEPLPSIEAGVGVATWKALGPRFQTPITFSFEAKFLEPCVSAVITAFSGKMLVDDGVICAVRLLLVDHEGLELFPLRAVLAVSAVSQCRLILVAAPWVRASLVSTLLLLLLAGAVLARARLWPKAEVVERRLQEVQNDCGTFDWDQEEWSIRVVRCRPARKPATYGPIFSLENVCMKPCGKLPMSQLVGTNSQVTSISFLSLTASAEVVTLVEKGGPVYQLNVVSEGNDEARWMVTLPPARVLGRDDDRIGRQRPVAAWSASSKRT</sequence>
<reference evidence="2 3" key="1">
    <citation type="submission" date="2024-02" db="EMBL/GenBank/DDBJ databases">
        <authorList>
            <person name="Chen Y."/>
            <person name="Shah S."/>
            <person name="Dougan E. K."/>
            <person name="Thang M."/>
            <person name="Chan C."/>
        </authorList>
    </citation>
    <scope>NUCLEOTIDE SEQUENCE [LARGE SCALE GENOMIC DNA]</scope>
</reference>
<feature type="transmembrane region" description="Helical" evidence="1">
    <location>
        <begin position="46"/>
        <end position="63"/>
    </location>
</feature>
<keyword evidence="1" id="KW-0472">Membrane</keyword>
<evidence type="ECO:0008006" key="4">
    <source>
        <dbReference type="Google" id="ProtNLM"/>
    </source>
</evidence>
<gene>
    <name evidence="2" type="ORF">CCMP2556_LOCUS1653</name>
</gene>
<keyword evidence="1" id="KW-1133">Transmembrane helix</keyword>
<dbReference type="Proteomes" id="UP001642484">
    <property type="component" value="Unassembled WGS sequence"/>
</dbReference>
<proteinExistence type="predicted"/>
<organism evidence="2 3">
    <name type="scientific">Durusdinium trenchii</name>
    <dbReference type="NCBI Taxonomy" id="1381693"/>
    <lineage>
        <taxon>Eukaryota</taxon>
        <taxon>Sar</taxon>
        <taxon>Alveolata</taxon>
        <taxon>Dinophyceae</taxon>
        <taxon>Suessiales</taxon>
        <taxon>Symbiodiniaceae</taxon>
        <taxon>Durusdinium</taxon>
    </lineage>
</organism>
<evidence type="ECO:0000313" key="3">
    <source>
        <dbReference type="Proteomes" id="UP001642484"/>
    </source>
</evidence>
<name>A0ABP0HH10_9DINO</name>